<comment type="cofactor">
    <cofactor evidence="1 7">
        <name>heme</name>
        <dbReference type="ChEBI" id="CHEBI:30413"/>
    </cofactor>
</comment>
<keyword evidence="10" id="KW-1185">Reference proteome</keyword>
<dbReference type="PRINTS" id="PR00465">
    <property type="entry name" value="EP450IV"/>
</dbReference>
<dbReference type="Gene3D" id="1.10.630.10">
    <property type="entry name" value="Cytochrome P450"/>
    <property type="match status" value="1"/>
</dbReference>
<dbReference type="CDD" id="cd00302">
    <property type="entry name" value="cytochrome_P450"/>
    <property type="match status" value="1"/>
</dbReference>
<dbReference type="InterPro" id="IPR002403">
    <property type="entry name" value="Cyt_P450_E_grp-IV"/>
</dbReference>
<evidence type="ECO:0000256" key="4">
    <source>
        <dbReference type="ARBA" id="ARBA00022723"/>
    </source>
</evidence>
<accession>A0A507B3X4</accession>
<evidence type="ECO:0000313" key="10">
    <source>
        <dbReference type="Proteomes" id="UP000319257"/>
    </source>
</evidence>
<comment type="caution">
    <text evidence="9">The sequence shown here is derived from an EMBL/GenBank/DDBJ whole genome shotgun (WGS) entry which is preliminary data.</text>
</comment>
<evidence type="ECO:0000256" key="2">
    <source>
        <dbReference type="ARBA" id="ARBA00010617"/>
    </source>
</evidence>
<proteinExistence type="inferred from homology"/>
<evidence type="ECO:0000256" key="6">
    <source>
        <dbReference type="ARBA" id="ARBA00023033"/>
    </source>
</evidence>
<dbReference type="InterPro" id="IPR050529">
    <property type="entry name" value="CYP450_sterol_14alpha_dmase"/>
</dbReference>
<evidence type="ECO:0000256" key="3">
    <source>
        <dbReference type="ARBA" id="ARBA00022617"/>
    </source>
</evidence>
<evidence type="ECO:0000256" key="8">
    <source>
        <dbReference type="SAM" id="Phobius"/>
    </source>
</evidence>
<dbReference type="EMBL" id="SKBQ01000012">
    <property type="protein sequence ID" value="TPX17815.1"/>
    <property type="molecule type" value="Genomic_DNA"/>
</dbReference>
<dbReference type="RefSeq" id="XP_030999526.1">
    <property type="nucleotide sequence ID" value="XM_031137158.1"/>
</dbReference>
<dbReference type="PANTHER" id="PTHR24304:SF2">
    <property type="entry name" value="24-HYDROXYCHOLESTEROL 7-ALPHA-HYDROXYLASE"/>
    <property type="match status" value="1"/>
</dbReference>
<dbReference type="InterPro" id="IPR001128">
    <property type="entry name" value="Cyt_P450"/>
</dbReference>
<dbReference type="AlphaFoldDB" id="A0A507B3X4"/>
<dbReference type="STRING" id="1093900.A0A507B3X4"/>
<keyword evidence="8" id="KW-0812">Transmembrane</keyword>
<feature type="binding site" description="axial binding residue" evidence="7">
    <location>
        <position position="475"/>
    </location>
    <ligand>
        <name>heme</name>
        <dbReference type="ChEBI" id="CHEBI:30413"/>
    </ligand>
    <ligandPart>
        <name>Fe</name>
        <dbReference type="ChEBI" id="CHEBI:18248"/>
    </ligandPart>
</feature>
<keyword evidence="8" id="KW-0472">Membrane</keyword>
<feature type="transmembrane region" description="Helical" evidence="8">
    <location>
        <begin position="12"/>
        <end position="31"/>
    </location>
</feature>
<evidence type="ECO:0000256" key="1">
    <source>
        <dbReference type="ARBA" id="ARBA00001971"/>
    </source>
</evidence>
<dbReference type="GeneID" id="41970363"/>
<dbReference type="Proteomes" id="UP000319257">
    <property type="component" value="Unassembled WGS sequence"/>
</dbReference>
<protein>
    <submittedName>
        <fullName evidence="9">Uncharacterized protein</fullName>
    </submittedName>
</protein>
<dbReference type="GO" id="GO:0016705">
    <property type="term" value="F:oxidoreductase activity, acting on paired donors, with incorporation or reduction of molecular oxygen"/>
    <property type="evidence" value="ECO:0007669"/>
    <property type="project" value="InterPro"/>
</dbReference>
<sequence length="538" mass="60266">MASLSFAAIPHPYLVLPLLIVFLSFTAYVKLFSRPALHPKAPPLTHGVYPVFGAVKFFTRRWEFFRDAARTSPTGNFSFFVGRKPVVGLTSEASRQVFFDNRHFGFAEGYGGLAEGFSVLFGPSAGARKAAKKLEQELAAAGGDEKARQEAQEKMDFSKFFNSRMVRVLRTDAMQRNLPKLIGDVRARLKDLAVAIPNQGFKDEAVVDPFDNIFKIAFQLTIRSVGCGDIADDLELMGKMMHWYHLVDSLTSPTAVMYPWIPTWGMFKRTVAGMRLFEIVKKIGDERLRTGKRGADAMQIMMDQGDDMGNIVGFVVSGLLAGTINSGVNASWILVFLSLHPEWMTKVRSEVQEAIRTSATTTDPNATMVEKLASVPLEAWESDFPTIEVCLRECIRLTATGATFRRNISGHDIQVGDEVVPKDAYVAYPFNDTHQDPNIYPNPTKWDPGRYSEDRAEDKKKQYAYLGWGVGRHPCLGMRFAKLEQYLIVAFFTTVFDYIACDANGNPITTPTPIDLNAFSARRPEPRVYLKYKLKEAI</sequence>
<dbReference type="InterPro" id="IPR036396">
    <property type="entry name" value="Cyt_P450_sf"/>
</dbReference>
<name>A0A507B3X4_9PEZI</name>
<dbReference type="GO" id="GO:0004497">
    <property type="term" value="F:monooxygenase activity"/>
    <property type="evidence" value="ECO:0007669"/>
    <property type="project" value="UniProtKB-KW"/>
</dbReference>
<keyword evidence="5 7" id="KW-0408">Iron</keyword>
<evidence type="ECO:0000256" key="5">
    <source>
        <dbReference type="ARBA" id="ARBA00023004"/>
    </source>
</evidence>
<keyword evidence="8" id="KW-1133">Transmembrane helix</keyword>
<keyword evidence="6" id="KW-0503">Monooxygenase</keyword>
<dbReference type="InParanoid" id="A0A507B3X4"/>
<keyword evidence="6" id="KW-0560">Oxidoreductase</keyword>
<evidence type="ECO:0000313" key="9">
    <source>
        <dbReference type="EMBL" id="TPX17815.1"/>
    </source>
</evidence>
<dbReference type="PANTHER" id="PTHR24304">
    <property type="entry name" value="CYTOCHROME P450 FAMILY 7"/>
    <property type="match status" value="1"/>
</dbReference>
<keyword evidence="4 7" id="KW-0479">Metal-binding</keyword>
<dbReference type="GO" id="GO:0005506">
    <property type="term" value="F:iron ion binding"/>
    <property type="evidence" value="ECO:0007669"/>
    <property type="project" value="InterPro"/>
</dbReference>
<dbReference type="SUPFAM" id="SSF48264">
    <property type="entry name" value="Cytochrome P450"/>
    <property type="match status" value="1"/>
</dbReference>
<reference evidence="9 10" key="1">
    <citation type="submission" date="2019-06" db="EMBL/GenBank/DDBJ databases">
        <title>Draft genome sequence of the filamentous fungus Phialemoniopsis curvata isolated from diesel fuel.</title>
        <authorList>
            <person name="Varaljay V.A."/>
            <person name="Lyon W.J."/>
            <person name="Crouch A.L."/>
            <person name="Drake C.E."/>
            <person name="Hollomon J.M."/>
            <person name="Nadeau L.J."/>
            <person name="Nunn H.S."/>
            <person name="Stevenson B.S."/>
            <person name="Bojanowski C.L."/>
            <person name="Crookes-Goodson W.J."/>
        </authorList>
    </citation>
    <scope>NUCLEOTIDE SEQUENCE [LARGE SCALE GENOMIC DNA]</scope>
    <source>
        <strain evidence="9 10">D216</strain>
    </source>
</reference>
<keyword evidence="3 7" id="KW-0349">Heme</keyword>
<evidence type="ECO:0000256" key="7">
    <source>
        <dbReference type="PIRSR" id="PIRSR602403-1"/>
    </source>
</evidence>
<gene>
    <name evidence="9" type="ORF">E0L32_002916</name>
</gene>
<dbReference type="Pfam" id="PF00067">
    <property type="entry name" value="p450"/>
    <property type="match status" value="1"/>
</dbReference>
<dbReference type="OrthoDB" id="1055148at2759"/>
<organism evidence="9 10">
    <name type="scientific">Thyridium curvatum</name>
    <dbReference type="NCBI Taxonomy" id="1093900"/>
    <lineage>
        <taxon>Eukaryota</taxon>
        <taxon>Fungi</taxon>
        <taxon>Dikarya</taxon>
        <taxon>Ascomycota</taxon>
        <taxon>Pezizomycotina</taxon>
        <taxon>Sordariomycetes</taxon>
        <taxon>Sordariomycetidae</taxon>
        <taxon>Thyridiales</taxon>
        <taxon>Thyridiaceae</taxon>
        <taxon>Thyridium</taxon>
    </lineage>
</organism>
<dbReference type="GO" id="GO:0020037">
    <property type="term" value="F:heme binding"/>
    <property type="evidence" value="ECO:0007669"/>
    <property type="project" value="InterPro"/>
</dbReference>
<comment type="similarity">
    <text evidence="2">Belongs to the cytochrome P450 family.</text>
</comment>